<evidence type="ECO:0000256" key="3">
    <source>
        <dbReference type="ARBA" id="ARBA00022840"/>
    </source>
</evidence>
<organism evidence="5 6">
    <name type="scientific">Microbacterium laevaniformans</name>
    <dbReference type="NCBI Taxonomy" id="36807"/>
    <lineage>
        <taxon>Bacteria</taxon>
        <taxon>Bacillati</taxon>
        <taxon>Actinomycetota</taxon>
        <taxon>Actinomycetes</taxon>
        <taxon>Micrococcales</taxon>
        <taxon>Microbacteriaceae</taxon>
        <taxon>Microbacterium</taxon>
    </lineage>
</organism>
<dbReference type="Proteomes" id="UP000309893">
    <property type="component" value="Unassembled WGS sequence"/>
</dbReference>
<reference evidence="5 6" key="1">
    <citation type="submission" date="2019-04" db="EMBL/GenBank/DDBJ databases">
        <title>Microbes associate with the intestines of laboratory mice.</title>
        <authorList>
            <person name="Navarre W."/>
            <person name="Wong E."/>
            <person name="Huang K."/>
            <person name="Tropini C."/>
            <person name="Ng K."/>
            <person name="Yu B."/>
        </authorList>
    </citation>
    <scope>NUCLEOTIDE SEQUENCE [LARGE SCALE GENOMIC DNA]</scope>
    <source>
        <strain evidence="5 6">NM46_B2-13</strain>
    </source>
</reference>
<dbReference type="EMBL" id="SRYO01000007">
    <property type="protein sequence ID" value="TGY35634.1"/>
    <property type="molecule type" value="Genomic_DNA"/>
</dbReference>
<comment type="caution">
    <text evidence="5">The sequence shown here is derived from an EMBL/GenBank/DDBJ whole genome shotgun (WGS) entry which is preliminary data.</text>
</comment>
<evidence type="ECO:0000256" key="1">
    <source>
        <dbReference type="ARBA" id="ARBA00005417"/>
    </source>
</evidence>
<protein>
    <submittedName>
        <fullName evidence="5">ATP-binding cassette domain-containing protein</fullName>
    </submittedName>
</protein>
<keyword evidence="2" id="KW-0547">Nucleotide-binding</keyword>
<dbReference type="SUPFAM" id="SSF52540">
    <property type="entry name" value="P-loop containing nucleoside triphosphate hydrolases"/>
    <property type="match status" value="1"/>
</dbReference>
<dbReference type="InterPro" id="IPR003439">
    <property type="entry name" value="ABC_transporter-like_ATP-bd"/>
</dbReference>
<evidence type="ECO:0000256" key="2">
    <source>
        <dbReference type="ARBA" id="ARBA00022741"/>
    </source>
</evidence>
<name>A0A4S2D5J5_9MICO</name>
<evidence type="ECO:0000259" key="4">
    <source>
        <dbReference type="PROSITE" id="PS50893"/>
    </source>
</evidence>
<dbReference type="GO" id="GO:0016887">
    <property type="term" value="F:ATP hydrolysis activity"/>
    <property type="evidence" value="ECO:0007669"/>
    <property type="project" value="InterPro"/>
</dbReference>
<dbReference type="OrthoDB" id="4945709at2"/>
<dbReference type="PROSITE" id="PS00211">
    <property type="entry name" value="ABC_TRANSPORTER_1"/>
    <property type="match status" value="1"/>
</dbReference>
<dbReference type="Pfam" id="PF00005">
    <property type="entry name" value="ABC_tran"/>
    <property type="match status" value="1"/>
</dbReference>
<keyword evidence="3 5" id="KW-0067">ATP-binding</keyword>
<dbReference type="GO" id="GO:0005886">
    <property type="term" value="C:plasma membrane"/>
    <property type="evidence" value="ECO:0007669"/>
    <property type="project" value="TreeGrafter"/>
</dbReference>
<comment type="similarity">
    <text evidence="1">Belongs to the ABC transporter superfamily.</text>
</comment>
<dbReference type="PANTHER" id="PTHR24220:SF689">
    <property type="entry name" value="LIPOPROTEIN-RELEASING SYSTEM ATP-BINDING PROTEIN LOLD"/>
    <property type="match status" value="1"/>
</dbReference>
<evidence type="ECO:0000313" key="5">
    <source>
        <dbReference type="EMBL" id="TGY35634.1"/>
    </source>
</evidence>
<dbReference type="GO" id="GO:0022857">
    <property type="term" value="F:transmembrane transporter activity"/>
    <property type="evidence" value="ECO:0007669"/>
    <property type="project" value="TreeGrafter"/>
</dbReference>
<gene>
    <name evidence="5" type="ORF">E5344_11565</name>
</gene>
<dbReference type="GO" id="GO:0005524">
    <property type="term" value="F:ATP binding"/>
    <property type="evidence" value="ECO:0007669"/>
    <property type="project" value="UniProtKB-KW"/>
</dbReference>
<dbReference type="AlphaFoldDB" id="A0A4S2D5J5"/>
<dbReference type="SMART" id="SM00382">
    <property type="entry name" value="AAA"/>
    <property type="match status" value="1"/>
</dbReference>
<dbReference type="InterPro" id="IPR017871">
    <property type="entry name" value="ABC_transporter-like_CS"/>
</dbReference>
<proteinExistence type="inferred from homology"/>
<accession>A0A4S2D5J5</accession>
<feature type="domain" description="ABC transporter" evidence="4">
    <location>
        <begin position="15"/>
        <end position="241"/>
    </location>
</feature>
<sequence length="241" mass="24694">MHSRWPDHRDGGSVLTLADVRVRAADETTPLLEVPRLEVAAGERIVVRGPSGAGKSLLLSVLAARLLDGLTLTGRRDAPGLERVGFVPQRGIEAFHPLIRLGRQLRVVTGADRTRAGDALARVGLGDPRLRRRRPAELSGGQAQRAAIALAVLSGAGLVVADEPTSALDPQTRDEVLSLLTGALASGAAGAPALVVSTHDPEVAAVLGARRLEVRDGCIVADIPAPCAPGAGASSAAGEGS</sequence>
<dbReference type="InterPro" id="IPR027417">
    <property type="entry name" value="P-loop_NTPase"/>
</dbReference>
<dbReference type="InterPro" id="IPR015854">
    <property type="entry name" value="ABC_transpr_LolD-like"/>
</dbReference>
<dbReference type="PANTHER" id="PTHR24220">
    <property type="entry name" value="IMPORT ATP-BINDING PROTEIN"/>
    <property type="match status" value="1"/>
</dbReference>
<dbReference type="PROSITE" id="PS50893">
    <property type="entry name" value="ABC_TRANSPORTER_2"/>
    <property type="match status" value="1"/>
</dbReference>
<evidence type="ECO:0000313" key="6">
    <source>
        <dbReference type="Proteomes" id="UP000309893"/>
    </source>
</evidence>
<dbReference type="Gene3D" id="3.40.50.300">
    <property type="entry name" value="P-loop containing nucleotide triphosphate hydrolases"/>
    <property type="match status" value="1"/>
</dbReference>
<dbReference type="InterPro" id="IPR003593">
    <property type="entry name" value="AAA+_ATPase"/>
</dbReference>